<dbReference type="EMBL" id="AP025314">
    <property type="protein sequence ID" value="BDD10901.1"/>
    <property type="molecule type" value="Genomic_DNA"/>
</dbReference>
<dbReference type="KEGG" id="fax:FUAX_33330"/>
<accession>A0AAU9DCL6</accession>
<proteinExistence type="predicted"/>
<gene>
    <name evidence="2" type="ORF">FUAX_33330</name>
</gene>
<keyword evidence="3" id="KW-1185">Reference proteome</keyword>
<name>A0AAU9DCL6_9BACT</name>
<protein>
    <submittedName>
        <fullName evidence="2">Uncharacterized protein</fullName>
    </submittedName>
</protein>
<evidence type="ECO:0000256" key="1">
    <source>
        <dbReference type="SAM" id="SignalP"/>
    </source>
</evidence>
<organism evidence="2 3">
    <name type="scientific">Fulvitalea axinellae</name>
    <dbReference type="NCBI Taxonomy" id="1182444"/>
    <lineage>
        <taxon>Bacteria</taxon>
        <taxon>Pseudomonadati</taxon>
        <taxon>Bacteroidota</taxon>
        <taxon>Cytophagia</taxon>
        <taxon>Cytophagales</taxon>
        <taxon>Persicobacteraceae</taxon>
        <taxon>Fulvitalea</taxon>
    </lineage>
</organism>
<reference evidence="2 3" key="1">
    <citation type="submission" date="2021-12" db="EMBL/GenBank/DDBJ databases">
        <title>Genome sequencing of bacteria with rrn-lacking chromosome and rrn-plasmid.</title>
        <authorList>
            <person name="Anda M."/>
            <person name="Iwasaki W."/>
        </authorList>
    </citation>
    <scope>NUCLEOTIDE SEQUENCE [LARGE SCALE GENOMIC DNA]</scope>
    <source>
        <strain evidence="2 3">DSM 100852</strain>
    </source>
</reference>
<sequence length="137" mass="15025">MRNLFLILGFFLVVGASSSTAQSTETKWLYFYPSYGSTGITFYKIEAYKDSSGFYTGVTVSAYDYMANTLHPAPDFYYTCYTGPNGTGTLLTIGASNGVMGTGPVSSSSWNNSGVTSFHFELEDFNLGQQIQSVMFY</sequence>
<feature type="signal peptide" evidence="1">
    <location>
        <begin position="1"/>
        <end position="21"/>
    </location>
</feature>
<dbReference type="Proteomes" id="UP001348817">
    <property type="component" value="Chromosome"/>
</dbReference>
<evidence type="ECO:0000313" key="2">
    <source>
        <dbReference type="EMBL" id="BDD10901.1"/>
    </source>
</evidence>
<dbReference type="RefSeq" id="WP_338392427.1">
    <property type="nucleotide sequence ID" value="NZ_AP025314.1"/>
</dbReference>
<evidence type="ECO:0000313" key="3">
    <source>
        <dbReference type="Proteomes" id="UP001348817"/>
    </source>
</evidence>
<dbReference type="AlphaFoldDB" id="A0AAU9DCL6"/>
<feature type="chain" id="PRO_5043426154" evidence="1">
    <location>
        <begin position="22"/>
        <end position="137"/>
    </location>
</feature>
<keyword evidence="1" id="KW-0732">Signal</keyword>